<feature type="transmembrane region" description="Helical" evidence="7">
    <location>
        <begin position="242"/>
        <end position="259"/>
    </location>
</feature>
<reference evidence="9 10" key="1">
    <citation type="submission" date="2014-12" db="EMBL/GenBank/DDBJ databases">
        <title>Mercury Reductase activity and rhizosphere competence traits in the genome of root associated Photobacterium halotolerans MELD1.</title>
        <authorList>
            <person name="Mathew D.C."/>
            <person name="Huang C.-C."/>
        </authorList>
    </citation>
    <scope>NUCLEOTIDE SEQUENCE [LARGE SCALE GENOMIC DNA]</scope>
    <source>
        <strain evidence="9 10">MELD1</strain>
    </source>
</reference>
<dbReference type="AlphaFoldDB" id="A0A0F5VDG3"/>
<dbReference type="OrthoDB" id="1072135at2"/>
<evidence type="ECO:0000256" key="2">
    <source>
        <dbReference type="ARBA" id="ARBA00007400"/>
    </source>
</evidence>
<dbReference type="RefSeq" id="WP_046220446.1">
    <property type="nucleotide sequence ID" value="NZ_JWYV01000006.1"/>
</dbReference>
<evidence type="ECO:0000256" key="5">
    <source>
        <dbReference type="ARBA" id="ARBA00022989"/>
    </source>
</evidence>
<evidence type="ECO:0000256" key="7">
    <source>
        <dbReference type="SAM" id="Phobius"/>
    </source>
</evidence>
<dbReference type="PANTHER" id="PTHR40074">
    <property type="entry name" value="O-ACETYLTRANSFERASE WECH"/>
    <property type="match status" value="1"/>
</dbReference>
<dbReference type="GO" id="GO:0016413">
    <property type="term" value="F:O-acetyltransferase activity"/>
    <property type="evidence" value="ECO:0007669"/>
    <property type="project" value="TreeGrafter"/>
</dbReference>
<feature type="transmembrane region" description="Helical" evidence="7">
    <location>
        <begin position="178"/>
        <end position="196"/>
    </location>
</feature>
<evidence type="ECO:0000256" key="6">
    <source>
        <dbReference type="ARBA" id="ARBA00023136"/>
    </source>
</evidence>
<evidence type="ECO:0000256" key="4">
    <source>
        <dbReference type="ARBA" id="ARBA00022692"/>
    </source>
</evidence>
<feature type="transmembrane region" description="Helical" evidence="7">
    <location>
        <begin position="7"/>
        <end position="28"/>
    </location>
</feature>
<keyword evidence="5 7" id="KW-1133">Transmembrane helix</keyword>
<dbReference type="InterPro" id="IPR002656">
    <property type="entry name" value="Acyl_transf_3_dom"/>
</dbReference>
<gene>
    <name evidence="9" type="ORF">KY46_09730</name>
</gene>
<dbReference type="Pfam" id="PF01757">
    <property type="entry name" value="Acyl_transf_3"/>
    <property type="match status" value="1"/>
</dbReference>
<keyword evidence="4 7" id="KW-0812">Transmembrane</keyword>
<accession>A0A0F5VDG3</accession>
<dbReference type="EMBL" id="JWYV01000006">
    <property type="protein sequence ID" value="KKD00154.1"/>
    <property type="molecule type" value="Genomic_DNA"/>
</dbReference>
<name>A0A0F5VDG3_9GAMM</name>
<comment type="similarity">
    <text evidence="2">Belongs to the acyltransferase 3 family.</text>
</comment>
<feature type="transmembrane region" description="Helical" evidence="7">
    <location>
        <begin position="86"/>
        <end position="105"/>
    </location>
</feature>
<feature type="transmembrane region" description="Helical" evidence="7">
    <location>
        <begin position="297"/>
        <end position="323"/>
    </location>
</feature>
<comment type="caution">
    <text evidence="9">The sequence shown here is derived from an EMBL/GenBank/DDBJ whole genome shotgun (WGS) entry which is preliminary data.</text>
</comment>
<evidence type="ECO:0000313" key="10">
    <source>
        <dbReference type="Proteomes" id="UP000033633"/>
    </source>
</evidence>
<organism evidence="9 10">
    <name type="scientific">Photobacterium halotolerans</name>
    <dbReference type="NCBI Taxonomy" id="265726"/>
    <lineage>
        <taxon>Bacteria</taxon>
        <taxon>Pseudomonadati</taxon>
        <taxon>Pseudomonadota</taxon>
        <taxon>Gammaproteobacteria</taxon>
        <taxon>Vibrionales</taxon>
        <taxon>Vibrionaceae</taxon>
        <taxon>Photobacterium</taxon>
    </lineage>
</organism>
<dbReference type="STRING" id="265726.KY46_09730"/>
<comment type="subcellular location">
    <subcellularLocation>
        <location evidence="1">Cell membrane</location>
        <topology evidence="1">Multi-pass membrane protein</topology>
    </subcellularLocation>
</comment>
<evidence type="ECO:0000259" key="8">
    <source>
        <dbReference type="Pfam" id="PF01757"/>
    </source>
</evidence>
<feature type="transmembrane region" description="Helical" evidence="7">
    <location>
        <begin position="155"/>
        <end position="172"/>
    </location>
</feature>
<feature type="transmembrane region" description="Helical" evidence="7">
    <location>
        <begin position="125"/>
        <end position="148"/>
    </location>
</feature>
<feature type="transmembrane region" description="Helical" evidence="7">
    <location>
        <begin position="271"/>
        <end position="291"/>
    </location>
</feature>
<sequence>MREKIVFVDLLRCVAAAAVVVIHVLGPYRELLGQIPDHAWITAVSYNSFSRWAVPVFIMISGALMLTDSRPFELNYYVRRRLGKVLIPFLVWSVFYAFFSGLTPAGYQSSTALTTLAEIPVHETYYHLGFFYYFLPLYLVIPFLQAWVKRAEPTAVKGVTLVWMLLTALFLLYVDGPWSHQLVLYSGYLLLGYCLYRYSWPTLGWLLPLGIVALLLTDYMVLSRSFAAGEYTVGRWLSYKTLNTVLIAAMVFVVCRSIADRLSEETLAKLAFVSRYSLGIYLLHPIFLWPVRAFDWYFIHPVLMIPFWTLVAGGLALLTSWLLSRHRLTAWLVP</sequence>
<proteinExistence type="inferred from homology"/>
<keyword evidence="6 7" id="KW-0472">Membrane</keyword>
<feature type="transmembrane region" description="Helical" evidence="7">
    <location>
        <begin position="203"/>
        <end position="222"/>
    </location>
</feature>
<evidence type="ECO:0000256" key="3">
    <source>
        <dbReference type="ARBA" id="ARBA00022475"/>
    </source>
</evidence>
<dbReference type="Proteomes" id="UP000033633">
    <property type="component" value="Unassembled WGS sequence"/>
</dbReference>
<dbReference type="GO" id="GO:0009246">
    <property type="term" value="P:enterobacterial common antigen biosynthetic process"/>
    <property type="evidence" value="ECO:0007669"/>
    <property type="project" value="TreeGrafter"/>
</dbReference>
<protein>
    <submittedName>
        <fullName evidence="9">Membrane protein</fullName>
    </submittedName>
</protein>
<dbReference type="PATRIC" id="fig|265726.11.peg.4103"/>
<evidence type="ECO:0000313" key="9">
    <source>
        <dbReference type="EMBL" id="KKD00154.1"/>
    </source>
</evidence>
<keyword evidence="10" id="KW-1185">Reference proteome</keyword>
<dbReference type="GO" id="GO:0005886">
    <property type="term" value="C:plasma membrane"/>
    <property type="evidence" value="ECO:0007669"/>
    <property type="project" value="UniProtKB-SubCell"/>
</dbReference>
<keyword evidence="3" id="KW-1003">Cell membrane</keyword>
<evidence type="ECO:0000256" key="1">
    <source>
        <dbReference type="ARBA" id="ARBA00004651"/>
    </source>
</evidence>
<dbReference type="PANTHER" id="PTHR40074:SF2">
    <property type="entry name" value="O-ACETYLTRANSFERASE WECH"/>
    <property type="match status" value="1"/>
</dbReference>
<feature type="transmembrane region" description="Helical" evidence="7">
    <location>
        <begin position="48"/>
        <end position="66"/>
    </location>
</feature>
<feature type="domain" description="Acyltransferase 3" evidence="8">
    <location>
        <begin position="6"/>
        <end position="325"/>
    </location>
</feature>